<accession>A0ABX9ETL8</accession>
<sequence length="605" mass="66178">MGDISGQDANVAFFDAKRQTVRVVRPGTRSEDTLTLSIFDYLERNRSVHGLDVKHPHPDIPFLGGHVGYFGYELISLTCNMPSPLSPYPDAAFLFCTRFLAFDHVEKHLYVVALYDPQEKDAAQVWAEEMKKTLGALPPAPPVTGGNATAPVNFTLRQDRDTYIANIEHCLAQITAGETYEVCLTNDISAQVHVEPLDLYRRLRRRNTAPYAAYLRFGELAVACSCPERFLRIDRDGIAVTKPIKGTSPRDQDPARDAQIAEALRLDEKSRAENLMIVDLMRNDLGRVCEPGSVNVPSLMHIESYQTVHQLVSVIRGRLGSHETALSCIASCFPGGSMTGAPKIRTLEIIDALEAAPRGIYSGAIGYLSLSGEVDLNIVIRTIVCTPNSVSVGCGGAIVALSDPAAEFDEILLKARAPLAAIAESVTGQTDAPFTIAGEFSNPAGTRTDEPQLRLAEPDDAQAMTDAVYQLLRELGGPGPQFSLDGARQAAVRITASRELGFAYIVEVPGRHGIVELATVSRVHALRASSEYGILQELWVDPNYRSARLGQQLLDAVDHEARSRGWPMIEATLPMNDYPALEKLTRFYQAAGYASAGQRYRRRQG</sequence>
<dbReference type="RefSeq" id="WP_197669192.1">
    <property type="nucleotide sequence ID" value="NZ_CP072856.1"/>
</dbReference>
<dbReference type="EMBL" id="LUSW01000001">
    <property type="protein sequence ID" value="RAT38254.1"/>
    <property type="molecule type" value="Genomic_DNA"/>
</dbReference>
<dbReference type="PROSITE" id="PS51186">
    <property type="entry name" value="GNAT"/>
    <property type="match status" value="1"/>
</dbReference>
<dbReference type="Gene3D" id="3.60.120.10">
    <property type="entry name" value="Anthranilate synthase"/>
    <property type="match status" value="1"/>
</dbReference>
<dbReference type="Gene3D" id="3.40.630.30">
    <property type="match status" value="1"/>
</dbReference>
<protein>
    <recommendedName>
        <fullName evidence="1">aminodeoxychorismate synthase</fullName>
        <ecNumber evidence="1">2.6.1.85</ecNumber>
    </recommendedName>
</protein>
<dbReference type="Pfam" id="PF00425">
    <property type="entry name" value="Chorismate_bind"/>
    <property type="match status" value="1"/>
</dbReference>
<dbReference type="PRINTS" id="PR00095">
    <property type="entry name" value="ANTSNTHASEI"/>
</dbReference>
<organism evidence="4 5">
    <name type="scientific">Lonsdalea populi</name>
    <dbReference type="NCBI Taxonomy" id="1172565"/>
    <lineage>
        <taxon>Bacteria</taxon>
        <taxon>Pseudomonadati</taxon>
        <taxon>Pseudomonadota</taxon>
        <taxon>Gammaproteobacteria</taxon>
        <taxon>Enterobacterales</taxon>
        <taxon>Pectobacteriaceae</taxon>
        <taxon>Lonsdalea</taxon>
    </lineage>
</organism>
<dbReference type="NCBIfam" id="TIGR00553">
    <property type="entry name" value="pabB"/>
    <property type="match status" value="1"/>
</dbReference>
<evidence type="ECO:0000313" key="5">
    <source>
        <dbReference type="Proteomes" id="UP000250186"/>
    </source>
</evidence>
<proteinExistence type="predicted"/>
<dbReference type="InterPro" id="IPR019999">
    <property type="entry name" value="Anth_synth_I-like"/>
</dbReference>
<dbReference type="InterPro" id="IPR016181">
    <property type="entry name" value="Acyl_CoA_acyltransferase"/>
</dbReference>
<dbReference type="Pfam" id="PF04715">
    <property type="entry name" value="Anth_synt_I_N"/>
    <property type="match status" value="1"/>
</dbReference>
<feature type="domain" description="N-acetyltransferase" evidence="3">
    <location>
        <begin position="451"/>
        <end position="605"/>
    </location>
</feature>
<dbReference type="SUPFAM" id="SSF55729">
    <property type="entry name" value="Acyl-CoA N-acyltransferases (Nat)"/>
    <property type="match status" value="1"/>
</dbReference>
<evidence type="ECO:0000259" key="3">
    <source>
        <dbReference type="PROSITE" id="PS51186"/>
    </source>
</evidence>
<reference evidence="4 5" key="1">
    <citation type="submission" date="2016-02" db="EMBL/GenBank/DDBJ databases">
        <title>Species-wide whole genome sequencing reveals diversity, host range in Lonsdalea quercina.</title>
        <authorList>
            <person name="Li Y."/>
        </authorList>
    </citation>
    <scope>NUCLEOTIDE SEQUENCE [LARGE SCALE GENOMIC DNA]</scope>
    <source>
        <strain evidence="4 5">CFCC 12721</strain>
    </source>
</reference>
<dbReference type="Pfam" id="PF00583">
    <property type="entry name" value="Acetyltransf_1"/>
    <property type="match status" value="1"/>
</dbReference>
<dbReference type="InterPro" id="IPR015890">
    <property type="entry name" value="Chorismate_C"/>
</dbReference>
<dbReference type="InterPro" id="IPR000182">
    <property type="entry name" value="GNAT_dom"/>
</dbReference>
<dbReference type="PANTHER" id="PTHR11236">
    <property type="entry name" value="AMINOBENZOATE/ANTHRANILATE SYNTHASE"/>
    <property type="match status" value="1"/>
</dbReference>
<evidence type="ECO:0000256" key="2">
    <source>
        <dbReference type="ARBA" id="ARBA00022679"/>
    </source>
</evidence>
<dbReference type="PANTHER" id="PTHR11236:SF18">
    <property type="entry name" value="AMINODEOXYCHORISMATE SYNTHASE"/>
    <property type="match status" value="1"/>
</dbReference>
<dbReference type="CDD" id="cd04301">
    <property type="entry name" value="NAT_SF"/>
    <property type="match status" value="1"/>
</dbReference>
<evidence type="ECO:0000256" key="1">
    <source>
        <dbReference type="ARBA" id="ARBA00013139"/>
    </source>
</evidence>
<keyword evidence="5" id="KW-1185">Reference proteome</keyword>
<gene>
    <name evidence="4" type="ORF">AU492_00260</name>
</gene>
<evidence type="ECO:0000313" key="4">
    <source>
        <dbReference type="EMBL" id="RAT38254.1"/>
    </source>
</evidence>
<dbReference type="InterPro" id="IPR006805">
    <property type="entry name" value="Anth_synth_I_N"/>
</dbReference>
<dbReference type="SUPFAM" id="SSF56322">
    <property type="entry name" value="ADC synthase"/>
    <property type="match status" value="1"/>
</dbReference>
<dbReference type="Proteomes" id="UP000250186">
    <property type="component" value="Unassembled WGS sequence"/>
</dbReference>
<name>A0ABX9ETL8_9GAMM</name>
<dbReference type="EC" id="2.6.1.85" evidence="1"/>
<dbReference type="InterPro" id="IPR005802">
    <property type="entry name" value="ADC_synth_comp_1"/>
</dbReference>
<comment type="caution">
    <text evidence="4">The sequence shown here is derived from an EMBL/GenBank/DDBJ whole genome shotgun (WGS) entry which is preliminary data.</text>
</comment>
<dbReference type="InterPro" id="IPR005801">
    <property type="entry name" value="ADC_synthase"/>
</dbReference>
<keyword evidence="2" id="KW-0808">Transferase</keyword>